<organism evidence="8">
    <name type="scientific">Marophrys sp. SRT127</name>
    <dbReference type="NCBI Taxonomy" id="2488311"/>
    <lineage>
        <taxon>Eukaryota</taxon>
        <taxon>Haptista</taxon>
        <taxon>Centroplasthelida</taxon>
        <taxon>Panacanthocystida</taxon>
        <taxon>Acanthocystida</taxon>
        <taxon>Marophrys</taxon>
    </lineage>
</organism>
<keyword evidence="3" id="KW-0687">Ribonucleoprotein</keyword>
<dbReference type="SMART" id="SM01382">
    <property type="entry name" value="Ribosomal_L2_C"/>
    <property type="match status" value="1"/>
</dbReference>
<dbReference type="InterPro" id="IPR014726">
    <property type="entry name" value="Ribosomal_uL2_dom3"/>
</dbReference>
<dbReference type="InterPro" id="IPR014722">
    <property type="entry name" value="Rib_uL2_dom2"/>
</dbReference>
<evidence type="ECO:0000256" key="5">
    <source>
        <dbReference type="SAM" id="SignalP"/>
    </source>
</evidence>
<dbReference type="GO" id="GO:0003735">
    <property type="term" value="F:structural constituent of ribosome"/>
    <property type="evidence" value="ECO:0007669"/>
    <property type="project" value="InterPro"/>
</dbReference>
<feature type="signal peptide" evidence="5">
    <location>
        <begin position="1"/>
        <end position="28"/>
    </location>
</feature>
<dbReference type="InterPro" id="IPR002171">
    <property type="entry name" value="Ribosomal_uL2"/>
</dbReference>
<keyword evidence="2 8" id="KW-0689">Ribosomal protein</keyword>
<keyword evidence="5" id="KW-0732">Signal</keyword>
<sequence>MPAKTEAMNTVSPALLLIVLFFQKLLRRRQHEIVKGTLWGTNPRTTRVTTTINIPSGIWRRSQLTNLETSKFCRPSYESGLRLHTKRWLSSLCAGDGGASKAAKVAAIATTVQQDAATKGGEAAVAGKTTTVAPGLAETKVRGLTRGKLRSGGRNNQGRITAFHRGGGNKKLYRIIDFKRSLLDCPGIIKRIEYDPNRTSEIALVNYKNGILSYILAPKHLSYGDTITAGPLAEIKAGNALPLGKIPVGTLIHNIELKPGQGGKLARAAGTFAKIIKRDNASERADGPNGRANTQSLPFPASQTGDPANNSAGRSRRRKEENVIIRLSSGHVYSLSGESMATIGTIGNESHRNLKLRKAGQNRWRNKRPTVRGVAMNPIDHPHGGGEGRSKGGKHPVSPWGKLTKGKPTSYARIAPARKKTRTKDKAKHNRSRG</sequence>
<comment type="similarity">
    <text evidence="1">Belongs to the universal ribosomal protein uL2 family.</text>
</comment>
<evidence type="ECO:0000256" key="2">
    <source>
        <dbReference type="ARBA" id="ARBA00022980"/>
    </source>
</evidence>
<dbReference type="Gene3D" id="2.40.50.140">
    <property type="entry name" value="Nucleic acid-binding proteins"/>
    <property type="match status" value="1"/>
</dbReference>
<gene>
    <name evidence="8" type="primary">rpl2</name>
</gene>
<feature type="domain" description="Large ribosomal subunit protein uL2 RNA-binding" evidence="7">
    <location>
        <begin position="153"/>
        <end position="229"/>
    </location>
</feature>
<name>A0A455RHV2_9EUKA</name>
<dbReference type="SUPFAM" id="SSF50104">
    <property type="entry name" value="Translation proteins SH3-like domain"/>
    <property type="match status" value="1"/>
</dbReference>
<dbReference type="InterPro" id="IPR022666">
    <property type="entry name" value="Ribosomal_uL2_RNA-bd_dom"/>
</dbReference>
<dbReference type="GO" id="GO:0003723">
    <property type="term" value="F:RNA binding"/>
    <property type="evidence" value="ECO:0007669"/>
    <property type="project" value="InterPro"/>
</dbReference>
<feature type="compositionally biased region" description="Basic residues" evidence="4">
    <location>
        <begin position="416"/>
        <end position="434"/>
    </location>
</feature>
<feature type="compositionally biased region" description="Polar residues" evidence="4">
    <location>
        <begin position="291"/>
        <end position="313"/>
    </location>
</feature>
<dbReference type="AlphaFoldDB" id="A0A455RHV2"/>
<dbReference type="GO" id="GO:0002181">
    <property type="term" value="P:cytoplasmic translation"/>
    <property type="evidence" value="ECO:0007669"/>
    <property type="project" value="TreeGrafter"/>
</dbReference>
<evidence type="ECO:0000313" key="8">
    <source>
        <dbReference type="EMBL" id="BBH42926.1"/>
    </source>
</evidence>
<dbReference type="SUPFAM" id="SSF50249">
    <property type="entry name" value="Nucleic acid-binding proteins"/>
    <property type="match status" value="1"/>
</dbReference>
<dbReference type="GO" id="GO:0015934">
    <property type="term" value="C:large ribosomal subunit"/>
    <property type="evidence" value="ECO:0007669"/>
    <property type="project" value="InterPro"/>
</dbReference>
<dbReference type="NCBIfam" id="TIGR01171">
    <property type="entry name" value="rplB_bact"/>
    <property type="match status" value="1"/>
</dbReference>
<protein>
    <submittedName>
        <fullName evidence="8">50S ribosomal protein L2</fullName>
    </submittedName>
</protein>
<dbReference type="InterPro" id="IPR022669">
    <property type="entry name" value="Ribosomal_uL2_C"/>
</dbReference>
<feature type="chain" id="PRO_5019845049" evidence="5">
    <location>
        <begin position="29"/>
        <end position="434"/>
    </location>
</feature>
<dbReference type="InterPro" id="IPR005880">
    <property type="entry name" value="Ribosomal_uL2_bac/org-type"/>
</dbReference>
<dbReference type="GO" id="GO:0016740">
    <property type="term" value="F:transferase activity"/>
    <property type="evidence" value="ECO:0007669"/>
    <property type="project" value="InterPro"/>
</dbReference>
<dbReference type="Gene3D" id="4.10.950.10">
    <property type="entry name" value="Ribosomal protein L2, domain 3"/>
    <property type="match status" value="1"/>
</dbReference>
<dbReference type="PROSITE" id="PS00467">
    <property type="entry name" value="RIBOSOMAL_L2"/>
    <property type="match status" value="1"/>
</dbReference>
<dbReference type="InterPro" id="IPR008991">
    <property type="entry name" value="Translation_prot_SH3-like_sf"/>
</dbReference>
<geneLocation type="mitochondrion" evidence="8"/>
<keyword evidence="8" id="KW-0496">Mitochondrion</keyword>
<proteinExistence type="inferred from homology"/>
<dbReference type="PANTHER" id="PTHR13691">
    <property type="entry name" value="RIBOSOMAL PROTEIN L2"/>
    <property type="match status" value="1"/>
</dbReference>
<evidence type="ECO:0000259" key="7">
    <source>
        <dbReference type="SMART" id="SM01383"/>
    </source>
</evidence>
<evidence type="ECO:0000259" key="6">
    <source>
        <dbReference type="SMART" id="SM01382"/>
    </source>
</evidence>
<dbReference type="Gene3D" id="2.30.30.30">
    <property type="match status" value="1"/>
</dbReference>
<evidence type="ECO:0000256" key="1">
    <source>
        <dbReference type="ARBA" id="ARBA00005636"/>
    </source>
</evidence>
<dbReference type="InterPro" id="IPR012340">
    <property type="entry name" value="NA-bd_OB-fold"/>
</dbReference>
<dbReference type="EMBL" id="AP019310">
    <property type="protein sequence ID" value="BBH42926.1"/>
    <property type="molecule type" value="Genomic_DNA"/>
</dbReference>
<dbReference type="Pfam" id="PF00181">
    <property type="entry name" value="Ribosomal_L2_N"/>
    <property type="match status" value="1"/>
</dbReference>
<feature type="domain" description="Large ribosomal subunit protein uL2 C-terminal" evidence="6">
    <location>
        <begin position="235"/>
        <end position="403"/>
    </location>
</feature>
<dbReference type="Pfam" id="PF03947">
    <property type="entry name" value="Ribosomal_L2_C"/>
    <property type="match status" value="2"/>
</dbReference>
<dbReference type="InterPro" id="IPR022671">
    <property type="entry name" value="Ribosomal_uL2_CS"/>
</dbReference>
<dbReference type="SMART" id="SM01383">
    <property type="entry name" value="Ribosomal_L2"/>
    <property type="match status" value="1"/>
</dbReference>
<accession>A0A455RHV2</accession>
<evidence type="ECO:0000256" key="4">
    <source>
        <dbReference type="SAM" id="MobiDB-lite"/>
    </source>
</evidence>
<evidence type="ECO:0000256" key="3">
    <source>
        <dbReference type="ARBA" id="ARBA00023274"/>
    </source>
</evidence>
<dbReference type="PANTHER" id="PTHR13691:SF5">
    <property type="entry name" value="LARGE RIBOSOMAL SUBUNIT PROTEIN UL2M"/>
    <property type="match status" value="1"/>
</dbReference>
<feature type="region of interest" description="Disordered" evidence="4">
    <location>
        <begin position="279"/>
        <end position="321"/>
    </location>
</feature>
<feature type="compositionally biased region" description="Basic and acidic residues" evidence="4">
    <location>
        <begin position="380"/>
        <end position="390"/>
    </location>
</feature>
<feature type="region of interest" description="Disordered" evidence="4">
    <location>
        <begin position="371"/>
        <end position="434"/>
    </location>
</feature>
<reference evidence="8" key="1">
    <citation type="journal article" date="2019" name="Sci. Rep.">
        <title>Horizontally-acquired genetic elements in the mitochondrial genome of a centrohelid Marophrys sp. SRT127.</title>
        <authorList>
            <person name="Nishimura Y."/>
            <person name="Shiratori T."/>
            <person name="Ishida K."/>
            <person name="Hashimoto T."/>
            <person name="Ohkuma M."/>
            <person name="Inagaki Y."/>
        </authorList>
    </citation>
    <scope>NUCLEOTIDE SEQUENCE</scope>
    <source>
        <strain evidence="8">SRT127</strain>
    </source>
</reference>
<dbReference type="FunFam" id="4.10.950.10:FF:000001">
    <property type="entry name" value="50S ribosomal protein L2"/>
    <property type="match status" value="1"/>
</dbReference>